<accession>A0A6S8DSU6</accession>
<evidence type="ECO:0000313" key="3">
    <source>
        <dbReference type="EMBL" id="CAE0441522.1"/>
    </source>
</evidence>
<feature type="region of interest" description="Disordered" evidence="2">
    <location>
        <begin position="1"/>
        <end position="44"/>
    </location>
</feature>
<evidence type="ECO:0000256" key="2">
    <source>
        <dbReference type="SAM" id="MobiDB-lite"/>
    </source>
</evidence>
<reference evidence="3" key="1">
    <citation type="submission" date="2021-01" db="EMBL/GenBank/DDBJ databases">
        <authorList>
            <person name="Corre E."/>
            <person name="Pelletier E."/>
            <person name="Niang G."/>
            <person name="Scheremetjew M."/>
            <person name="Finn R."/>
            <person name="Kale V."/>
            <person name="Holt S."/>
            <person name="Cochrane G."/>
            <person name="Meng A."/>
            <person name="Brown T."/>
            <person name="Cohen L."/>
        </authorList>
    </citation>
    <scope>NUCLEOTIDE SEQUENCE</scope>
    <source>
        <strain evidence="3">GSBS06</strain>
    </source>
</reference>
<feature type="region of interest" description="Disordered" evidence="2">
    <location>
        <begin position="100"/>
        <end position="154"/>
    </location>
</feature>
<feature type="compositionally biased region" description="Low complexity" evidence="2">
    <location>
        <begin position="746"/>
        <end position="762"/>
    </location>
</feature>
<sequence length="939" mass="104040">MADIVNGHGTVAKKKRKKKKKNSGGNSNKNEDVTKSMGVEELTQRGGTSVSVDVVMRKIKALGLYSIEEIETCVENMFSMGLAYDSYDDVIEQLQVLKGNNSNGRSESESIMKPIETKNTKENGFHTDNSKSSQIQVRNQSQNQQRKLETEGSQNISASAYSENRSIAETLQSLLENGNSIDFVLDGVIMWLSQSSEAALKELISSNALYLLFENMLNDVCTSQEFSEARMRSLERRLTDLLKKVLNVKPTEKANSSIVESVASLRQSILRLRDISIELDGVKGSENWTASMFRLSIKDTANLLVSVFNGTIDSNNSLNKPVENIGDASLAELTLEVDTLDRDIAPTAPRGDSILLNKTGNLSAGDVKRLFRLRDKSNRVVACASACCTILEKESKNIMAAANANIVNGNDNPDTPSAYMDESLEEVTNKVQEAMKKTSEDSVAARKQFEQLRNEKPQLIQPLQAQIMTLENETAKLAEQKSILMQQLEQVNATLAQKESAIEVIKHKLGEMETQYEAKDADLKNKMDKKARMVHLAEMQKAAVDQLARFSHNLKRASYGLGLEIDGEDALASSFIMKRNQLNGWRDRMILSVERYLGIEVLCINFMLDRIQKGKAELAHLQAQSRTGFSIPTLMNQLNDMIAKLERNCAEDNGTVLHLLNQARDSMKKVSIIIQERVKSNDAIQQNVVAAMWRIRDHCKSIGVEDIIRESILPRNAQQLRDEHAMLAGTATAKPSQSVTKNMKPGANTTNGASTASAPTPAQAVSSTRTWGGWGKSTPAATENDKKSLLEIQAEEEKLKLKRNNQKSEDYESNKVIEKEAEDEKDIEEEEEEEEVYKNQSSGDVEAEDGEIVENEVEEGEIVETKPSVLDSKDVYVDPVIVEDTVNEKVTTKTLNSLGTLNAGKQNQENDRAPFNTIGVSVGEGSGVNDREITSDELD</sequence>
<feature type="compositionally biased region" description="Basic residues" evidence="2">
    <location>
        <begin position="11"/>
        <end position="22"/>
    </location>
</feature>
<name>A0A6S8DSU6_9STRA</name>
<proteinExistence type="predicted"/>
<feature type="compositionally biased region" description="Basic and acidic residues" evidence="2">
    <location>
        <begin position="929"/>
        <end position="939"/>
    </location>
</feature>
<evidence type="ECO:0000313" key="4">
    <source>
        <dbReference type="EMBL" id="CAE0441523.1"/>
    </source>
</evidence>
<feature type="compositionally biased region" description="Acidic residues" evidence="2">
    <location>
        <begin position="845"/>
        <end position="862"/>
    </location>
</feature>
<feature type="compositionally biased region" description="Basic and acidic residues" evidence="2">
    <location>
        <begin position="106"/>
        <end position="129"/>
    </location>
</feature>
<feature type="coiled-coil region" evidence="1">
    <location>
        <begin position="435"/>
        <end position="515"/>
    </location>
</feature>
<dbReference type="EMBL" id="HBIN01015358">
    <property type="protein sequence ID" value="CAE0441523.1"/>
    <property type="molecule type" value="Transcribed_RNA"/>
</dbReference>
<feature type="compositionally biased region" description="Acidic residues" evidence="2">
    <location>
        <begin position="820"/>
        <end position="835"/>
    </location>
</feature>
<organism evidence="3">
    <name type="scientific">Aplanochytrium stocchinoi</name>
    <dbReference type="NCBI Taxonomy" id="215587"/>
    <lineage>
        <taxon>Eukaryota</taxon>
        <taxon>Sar</taxon>
        <taxon>Stramenopiles</taxon>
        <taxon>Bigyra</taxon>
        <taxon>Labyrinthulomycetes</taxon>
        <taxon>Thraustochytrida</taxon>
        <taxon>Thraustochytriidae</taxon>
        <taxon>Aplanochytrium</taxon>
    </lineage>
</organism>
<dbReference type="EMBL" id="HBIN01015357">
    <property type="protein sequence ID" value="CAE0441522.1"/>
    <property type="molecule type" value="Transcribed_RNA"/>
</dbReference>
<protein>
    <submittedName>
        <fullName evidence="3">Uncharacterized protein</fullName>
    </submittedName>
</protein>
<feature type="coiled-coil region" evidence="1">
    <location>
        <begin position="604"/>
        <end position="655"/>
    </location>
</feature>
<feature type="compositionally biased region" description="Low complexity" evidence="2">
    <location>
        <begin position="132"/>
        <end position="145"/>
    </location>
</feature>
<feature type="region of interest" description="Disordered" evidence="2">
    <location>
        <begin position="801"/>
        <end position="866"/>
    </location>
</feature>
<dbReference type="AlphaFoldDB" id="A0A6S8DSU6"/>
<keyword evidence="1" id="KW-0175">Coiled coil</keyword>
<gene>
    <name evidence="3" type="ORF">ASTO00021_LOCUS11654</name>
    <name evidence="4" type="ORF">ASTO00021_LOCUS11655</name>
</gene>
<feature type="compositionally biased region" description="Basic and acidic residues" evidence="2">
    <location>
        <begin position="806"/>
        <end position="819"/>
    </location>
</feature>
<evidence type="ECO:0000256" key="1">
    <source>
        <dbReference type="SAM" id="Coils"/>
    </source>
</evidence>
<feature type="region of interest" description="Disordered" evidence="2">
    <location>
        <begin position="730"/>
        <end position="787"/>
    </location>
</feature>
<feature type="region of interest" description="Disordered" evidence="2">
    <location>
        <begin position="901"/>
        <end position="939"/>
    </location>
</feature>